<dbReference type="NCBIfam" id="TIGR02532">
    <property type="entry name" value="IV_pilin_GFxxxE"/>
    <property type="match status" value="1"/>
</dbReference>
<dbReference type="InterPro" id="IPR012902">
    <property type="entry name" value="N_methyl_site"/>
</dbReference>
<keyword evidence="8 11" id="KW-0472">Membrane</keyword>
<comment type="similarity">
    <text evidence="9">Belongs to the GSP H family.</text>
</comment>
<dbReference type="HOGENOM" id="CLU_1609675_0_0_6"/>
<evidence type="ECO:0000256" key="9">
    <source>
        <dbReference type="ARBA" id="ARBA00025772"/>
    </source>
</evidence>
<evidence type="ECO:0000256" key="3">
    <source>
        <dbReference type="ARBA" id="ARBA00022475"/>
    </source>
</evidence>
<dbReference type="PROSITE" id="PS00409">
    <property type="entry name" value="PROKAR_NTER_METHYL"/>
    <property type="match status" value="1"/>
</dbReference>
<dbReference type="AlphaFoldDB" id="K4KKP1"/>
<proteinExistence type="inferred from homology"/>
<keyword evidence="14" id="KW-1185">Reference proteome</keyword>
<evidence type="ECO:0000256" key="7">
    <source>
        <dbReference type="ARBA" id="ARBA00022989"/>
    </source>
</evidence>
<keyword evidence="7 11" id="KW-1133">Transmembrane helix</keyword>
<dbReference type="eggNOG" id="COG4970">
    <property type="taxonomic scope" value="Bacteria"/>
</dbReference>
<dbReference type="GO" id="GO:0005886">
    <property type="term" value="C:plasma membrane"/>
    <property type="evidence" value="ECO:0007669"/>
    <property type="project" value="UniProtKB-SubCell"/>
</dbReference>
<dbReference type="GO" id="GO:0015627">
    <property type="term" value="C:type II protein secretion system complex"/>
    <property type="evidence" value="ECO:0007669"/>
    <property type="project" value="InterPro"/>
</dbReference>
<dbReference type="PRINTS" id="PR00885">
    <property type="entry name" value="BCTERIALGSPH"/>
</dbReference>
<dbReference type="STRING" id="1117647.M5M_12120"/>
<evidence type="ECO:0000256" key="5">
    <source>
        <dbReference type="ARBA" id="ARBA00022519"/>
    </source>
</evidence>
<sequence>MRARGFTLIELMVVLLLVGLAIGMVNFNVGGNEERRARNDLDQLFQMLRYADENAALQGDLVGLQLSQTLQGTTRLEWKRFRGGNWLDAEAPFAASEIPEFVQLELRLDEQPVDLNKESQSPQVVFSGSGEISNFELRFSLADKPIRLMTVDFTGDLVQADEWEP</sequence>
<evidence type="ECO:0000256" key="6">
    <source>
        <dbReference type="ARBA" id="ARBA00022692"/>
    </source>
</evidence>
<evidence type="ECO:0000256" key="11">
    <source>
        <dbReference type="SAM" id="Phobius"/>
    </source>
</evidence>
<keyword evidence="6 11" id="KW-0812">Transmembrane</keyword>
<keyword evidence="5" id="KW-0997">Cell inner membrane</keyword>
<organism evidence="13 14">
    <name type="scientific">Simiduia agarivorans (strain DSM 21679 / JCM 13881 / BCRC 17597 / SA1)</name>
    <dbReference type="NCBI Taxonomy" id="1117647"/>
    <lineage>
        <taxon>Bacteria</taxon>
        <taxon>Pseudomonadati</taxon>
        <taxon>Pseudomonadota</taxon>
        <taxon>Gammaproteobacteria</taxon>
        <taxon>Cellvibrionales</taxon>
        <taxon>Cellvibrionaceae</taxon>
        <taxon>Simiduia</taxon>
    </lineage>
</organism>
<evidence type="ECO:0000313" key="13">
    <source>
        <dbReference type="EMBL" id="AFU99591.1"/>
    </source>
</evidence>
<evidence type="ECO:0000256" key="1">
    <source>
        <dbReference type="ARBA" id="ARBA00004377"/>
    </source>
</evidence>
<dbReference type="Gene3D" id="3.55.40.10">
    <property type="entry name" value="minor pseudopilin epsh domain"/>
    <property type="match status" value="1"/>
</dbReference>
<evidence type="ECO:0000256" key="10">
    <source>
        <dbReference type="ARBA" id="ARBA00030775"/>
    </source>
</evidence>
<evidence type="ECO:0000256" key="8">
    <source>
        <dbReference type="ARBA" id="ARBA00023136"/>
    </source>
</evidence>
<accession>K4KKP1</accession>
<feature type="transmembrane region" description="Helical" evidence="11">
    <location>
        <begin position="6"/>
        <end position="29"/>
    </location>
</feature>
<dbReference type="Pfam" id="PF07963">
    <property type="entry name" value="N_methyl"/>
    <property type="match status" value="1"/>
</dbReference>
<dbReference type="OrthoDB" id="5730913at2"/>
<dbReference type="KEGG" id="saga:M5M_12120"/>
<evidence type="ECO:0000259" key="12">
    <source>
        <dbReference type="Pfam" id="PF12019"/>
    </source>
</evidence>
<comment type="subcellular location">
    <subcellularLocation>
        <location evidence="1">Cell inner membrane</location>
        <topology evidence="1">Single-pass membrane protein</topology>
    </subcellularLocation>
</comment>
<name>K4KKP1_SIMAS</name>
<dbReference type="SUPFAM" id="SSF54523">
    <property type="entry name" value="Pili subunits"/>
    <property type="match status" value="1"/>
</dbReference>
<dbReference type="InterPro" id="IPR045584">
    <property type="entry name" value="Pilin-like"/>
</dbReference>
<dbReference type="NCBIfam" id="TIGR01708">
    <property type="entry name" value="typeII_sec_gspH"/>
    <property type="match status" value="1"/>
</dbReference>
<dbReference type="RefSeq" id="WP_015047755.1">
    <property type="nucleotide sequence ID" value="NC_018868.3"/>
</dbReference>
<protein>
    <recommendedName>
        <fullName evidence="2">Type II secretion system protein H</fullName>
    </recommendedName>
    <alternativeName>
        <fullName evidence="10">General secretion pathway protein H</fullName>
    </alternativeName>
</protein>
<dbReference type="Pfam" id="PF12019">
    <property type="entry name" value="GspH"/>
    <property type="match status" value="1"/>
</dbReference>
<dbReference type="InterPro" id="IPR022346">
    <property type="entry name" value="T2SS_GspH"/>
</dbReference>
<dbReference type="InterPro" id="IPR002416">
    <property type="entry name" value="T2SS_protein-GspH"/>
</dbReference>
<evidence type="ECO:0000256" key="4">
    <source>
        <dbReference type="ARBA" id="ARBA00022481"/>
    </source>
</evidence>
<dbReference type="Proteomes" id="UP000000466">
    <property type="component" value="Chromosome"/>
</dbReference>
<keyword evidence="3" id="KW-1003">Cell membrane</keyword>
<dbReference type="GO" id="GO:0015628">
    <property type="term" value="P:protein secretion by the type II secretion system"/>
    <property type="evidence" value="ECO:0007669"/>
    <property type="project" value="InterPro"/>
</dbReference>
<gene>
    <name evidence="13" type="ordered locus">M5M_12120</name>
</gene>
<dbReference type="EMBL" id="CP003746">
    <property type="protein sequence ID" value="AFU99591.1"/>
    <property type="molecule type" value="Genomic_DNA"/>
</dbReference>
<evidence type="ECO:0000256" key="2">
    <source>
        <dbReference type="ARBA" id="ARBA00021549"/>
    </source>
</evidence>
<reference evidence="13 14" key="1">
    <citation type="journal article" date="2013" name="Genome Announc.">
        <title>Complete genome sequence of Simiduia agarivorans SA1(T), a marine bacterium able to degrade a variety of polysaccharides.</title>
        <authorList>
            <person name="Lin S.Y."/>
            <person name="Shieh W.Y."/>
            <person name="Chen J.S."/>
            <person name="Tang S.L."/>
        </authorList>
    </citation>
    <scope>NUCLEOTIDE SEQUENCE [LARGE SCALE GENOMIC DNA]</scope>
    <source>
        <strain evidence="14">DSM 21679 / JCM 13881 / BCRC 17597 / SA1</strain>
    </source>
</reference>
<feature type="domain" description="General secretion pathway GspH" evidence="12">
    <location>
        <begin position="42"/>
        <end position="153"/>
    </location>
</feature>
<keyword evidence="4" id="KW-0488">Methylation</keyword>
<dbReference type="InterPro" id="IPR049875">
    <property type="entry name" value="TypeII_GspH"/>
</dbReference>
<evidence type="ECO:0000313" key="14">
    <source>
        <dbReference type="Proteomes" id="UP000000466"/>
    </source>
</evidence>